<evidence type="ECO:0000313" key="2">
    <source>
        <dbReference type="EMBL" id="OAF99641.1"/>
    </source>
</evidence>
<protein>
    <recommendedName>
        <fullName evidence="4">BYS1 domain protein</fullName>
    </recommendedName>
</protein>
<evidence type="ECO:0000256" key="1">
    <source>
        <dbReference type="SAM" id="SignalP"/>
    </source>
</evidence>
<accession>A0A177BY70</accession>
<dbReference type="GeneID" id="28758504"/>
<evidence type="ECO:0008006" key="4">
    <source>
        <dbReference type="Google" id="ProtNLM"/>
    </source>
</evidence>
<evidence type="ECO:0000313" key="3">
    <source>
        <dbReference type="Proteomes" id="UP000077069"/>
    </source>
</evidence>
<sequence>MQYFTLAALTTLIASAAAVGKAVVKNNSQDTIYVWSVGAEISEKQTVEPGKSWSEKLHTDPTTGGIAIKITTKDDGIFNGAPQQIFAYNLVDDAVWYDLSTVDGNPFEGQHITVTNRRHETIDWPQGTNPGGEFSQIKAGDREKNVVFLVGAGES</sequence>
<dbReference type="PANTHER" id="PTHR36195">
    <property type="entry name" value="DOMAIN PROTEIN, PUTATIVE (AFU_ORTHOLOGUE AFUA_5G01990)-RELATED-RELATED"/>
    <property type="match status" value="1"/>
</dbReference>
<keyword evidence="1" id="KW-0732">Signal</keyword>
<dbReference type="EMBL" id="KV441561">
    <property type="protein sequence ID" value="OAF99641.1"/>
    <property type="molecule type" value="Genomic_DNA"/>
</dbReference>
<dbReference type="AlphaFoldDB" id="A0A177BY70"/>
<gene>
    <name evidence="2" type="ORF">CC84DRAFT_1103492</name>
</gene>
<feature type="signal peptide" evidence="1">
    <location>
        <begin position="1"/>
        <end position="18"/>
    </location>
</feature>
<dbReference type="Pfam" id="PF04681">
    <property type="entry name" value="Bys1"/>
    <property type="match status" value="1"/>
</dbReference>
<dbReference type="RefSeq" id="XP_018030007.1">
    <property type="nucleotide sequence ID" value="XM_018175018.1"/>
</dbReference>
<dbReference type="OrthoDB" id="3682664at2759"/>
<dbReference type="Proteomes" id="UP000077069">
    <property type="component" value="Unassembled WGS sequence"/>
</dbReference>
<keyword evidence="3" id="KW-1185">Reference proteome</keyword>
<dbReference type="InParanoid" id="A0A177BY70"/>
<proteinExistence type="predicted"/>
<dbReference type="PANTHER" id="PTHR36195:SF4">
    <property type="entry name" value="DOMAIN PROTEIN, PUTATIVE (AFU_ORTHOLOGUE AFUA_5G01990)-RELATED"/>
    <property type="match status" value="1"/>
</dbReference>
<dbReference type="STRING" id="1460663.A0A177BY70"/>
<organism evidence="2 3">
    <name type="scientific">Paraphaeosphaeria sporulosa</name>
    <dbReference type="NCBI Taxonomy" id="1460663"/>
    <lineage>
        <taxon>Eukaryota</taxon>
        <taxon>Fungi</taxon>
        <taxon>Dikarya</taxon>
        <taxon>Ascomycota</taxon>
        <taxon>Pezizomycotina</taxon>
        <taxon>Dothideomycetes</taxon>
        <taxon>Pleosporomycetidae</taxon>
        <taxon>Pleosporales</taxon>
        <taxon>Massarineae</taxon>
        <taxon>Didymosphaeriaceae</taxon>
        <taxon>Paraphaeosphaeria</taxon>
    </lineage>
</organism>
<dbReference type="InterPro" id="IPR006771">
    <property type="entry name" value="CetA-like"/>
</dbReference>
<name>A0A177BY70_9PLEO</name>
<reference evidence="2 3" key="1">
    <citation type="submission" date="2016-05" db="EMBL/GenBank/DDBJ databases">
        <title>Comparative analysis of secretome profiles of manganese(II)-oxidizing ascomycete fungi.</title>
        <authorList>
            <consortium name="DOE Joint Genome Institute"/>
            <person name="Zeiner C.A."/>
            <person name="Purvine S.O."/>
            <person name="Zink E.M."/>
            <person name="Wu S."/>
            <person name="Pasa-Tolic L."/>
            <person name="Chaput D.L."/>
            <person name="Haridas S."/>
            <person name="Grigoriev I.V."/>
            <person name="Santelli C.M."/>
            <person name="Hansel C.M."/>
        </authorList>
    </citation>
    <scope>NUCLEOTIDE SEQUENCE [LARGE SCALE GENOMIC DNA]</scope>
    <source>
        <strain evidence="2 3">AP3s5-JAC2a</strain>
    </source>
</reference>
<feature type="chain" id="PRO_5008057481" description="BYS1 domain protein" evidence="1">
    <location>
        <begin position="19"/>
        <end position="155"/>
    </location>
</feature>